<keyword evidence="1" id="KW-0472">Membrane</keyword>
<sequence length="110" mass="12165">MCITFGLRHLIPERDHANRLQPTASSNRISDPPPITRQSRILLAVASLSVGVVAVLALLIIVRSSLDSGVFRHRKETSKSLKACGKPWIVGGNIIIIIKYRLRWLSSLLS</sequence>
<keyword evidence="1" id="KW-0812">Transmembrane</keyword>
<feature type="transmembrane region" description="Helical" evidence="1">
    <location>
        <begin position="41"/>
        <end position="62"/>
    </location>
</feature>
<organism evidence="2">
    <name type="scientific">Cacopsylla melanoneura</name>
    <dbReference type="NCBI Taxonomy" id="428564"/>
    <lineage>
        <taxon>Eukaryota</taxon>
        <taxon>Metazoa</taxon>
        <taxon>Ecdysozoa</taxon>
        <taxon>Arthropoda</taxon>
        <taxon>Hexapoda</taxon>
        <taxon>Insecta</taxon>
        <taxon>Pterygota</taxon>
        <taxon>Neoptera</taxon>
        <taxon>Paraneoptera</taxon>
        <taxon>Hemiptera</taxon>
        <taxon>Sternorrhyncha</taxon>
        <taxon>Psylloidea</taxon>
        <taxon>Psyllidae</taxon>
        <taxon>Psyllinae</taxon>
        <taxon>Cacopsylla</taxon>
    </lineage>
</organism>
<reference evidence="2" key="1">
    <citation type="submission" date="2021-05" db="EMBL/GenBank/DDBJ databases">
        <authorList>
            <person name="Alioto T."/>
            <person name="Alioto T."/>
            <person name="Gomez Garrido J."/>
        </authorList>
    </citation>
    <scope>NUCLEOTIDE SEQUENCE</scope>
</reference>
<protein>
    <submittedName>
        <fullName evidence="2">Uncharacterized protein</fullName>
    </submittedName>
</protein>
<keyword evidence="1" id="KW-1133">Transmembrane helix</keyword>
<accession>A0A8D9E7C8</accession>
<dbReference type="EMBL" id="HBUF01448232">
    <property type="protein sequence ID" value="CAG6743459.1"/>
    <property type="molecule type" value="Transcribed_RNA"/>
</dbReference>
<evidence type="ECO:0000313" key="2">
    <source>
        <dbReference type="EMBL" id="CAG6743458.1"/>
    </source>
</evidence>
<name>A0A8D9E7C8_9HEMI</name>
<proteinExistence type="predicted"/>
<dbReference type="AlphaFoldDB" id="A0A8D9E7C8"/>
<evidence type="ECO:0000256" key="1">
    <source>
        <dbReference type="SAM" id="Phobius"/>
    </source>
</evidence>
<dbReference type="EMBL" id="HBUF01448231">
    <property type="protein sequence ID" value="CAG6743458.1"/>
    <property type="molecule type" value="Transcribed_RNA"/>
</dbReference>